<keyword evidence="1" id="KW-1133">Transmembrane helix</keyword>
<feature type="transmembrane region" description="Helical" evidence="1">
    <location>
        <begin position="118"/>
        <end position="137"/>
    </location>
</feature>
<evidence type="ECO:0000256" key="1">
    <source>
        <dbReference type="SAM" id="Phobius"/>
    </source>
</evidence>
<dbReference type="RefSeq" id="WP_138602433.1">
    <property type="nucleotide sequence ID" value="NZ_VCIA01000001.1"/>
</dbReference>
<dbReference type="OrthoDB" id="9941794at2"/>
<feature type="transmembrane region" description="Helical" evidence="1">
    <location>
        <begin position="143"/>
        <end position="161"/>
    </location>
</feature>
<dbReference type="EMBL" id="VCIA01000001">
    <property type="protein sequence ID" value="TMN21733.1"/>
    <property type="molecule type" value="Genomic_DNA"/>
</dbReference>
<accession>A0A5S3R7F9</accession>
<feature type="transmembrane region" description="Helical" evidence="1">
    <location>
        <begin position="62"/>
        <end position="80"/>
    </location>
</feature>
<reference evidence="2 3" key="1">
    <citation type="submission" date="2019-05" db="EMBL/GenBank/DDBJ databases">
        <title>Genomic analysis of Lentibacillus sp. NKC220-2.</title>
        <authorList>
            <person name="Oh Y.J."/>
        </authorList>
    </citation>
    <scope>NUCLEOTIDE SEQUENCE [LARGE SCALE GENOMIC DNA]</scope>
    <source>
        <strain evidence="2 3">NKC220-2</strain>
    </source>
</reference>
<feature type="transmembrane region" description="Helical" evidence="1">
    <location>
        <begin position="86"/>
        <end position="106"/>
    </location>
</feature>
<dbReference type="Proteomes" id="UP000306980">
    <property type="component" value="Unassembled WGS sequence"/>
</dbReference>
<protein>
    <submittedName>
        <fullName evidence="2">Uncharacterized protein</fullName>
    </submittedName>
</protein>
<feature type="transmembrane region" description="Helical" evidence="1">
    <location>
        <begin position="173"/>
        <end position="197"/>
    </location>
</feature>
<proteinExistence type="predicted"/>
<comment type="caution">
    <text evidence="2">The sequence shown here is derived from an EMBL/GenBank/DDBJ whole genome shotgun (WGS) entry which is preliminary data.</text>
</comment>
<keyword evidence="1" id="KW-0472">Membrane</keyword>
<gene>
    <name evidence="2" type="ORF">FFL34_06090</name>
</gene>
<evidence type="ECO:0000313" key="3">
    <source>
        <dbReference type="Proteomes" id="UP000306980"/>
    </source>
</evidence>
<name>A0A5S3R7F9_9BACI</name>
<evidence type="ECO:0000313" key="2">
    <source>
        <dbReference type="EMBL" id="TMN21733.1"/>
    </source>
</evidence>
<feature type="transmembrane region" description="Helical" evidence="1">
    <location>
        <begin position="217"/>
        <end position="240"/>
    </location>
</feature>
<keyword evidence="1" id="KW-0812">Transmembrane</keyword>
<feature type="transmembrane region" description="Helical" evidence="1">
    <location>
        <begin position="37"/>
        <end position="55"/>
    </location>
</feature>
<feature type="transmembrane region" description="Helical" evidence="1">
    <location>
        <begin position="12"/>
        <end position="31"/>
    </location>
</feature>
<organism evidence="2 3">
    <name type="scientific">Lentibacillus cibarius</name>
    <dbReference type="NCBI Taxonomy" id="2583219"/>
    <lineage>
        <taxon>Bacteria</taxon>
        <taxon>Bacillati</taxon>
        <taxon>Bacillota</taxon>
        <taxon>Bacilli</taxon>
        <taxon>Bacillales</taxon>
        <taxon>Bacillaceae</taxon>
        <taxon>Lentibacillus</taxon>
    </lineage>
</organism>
<sequence>MEMVYRFRNLSFDRQLFAVTLVLLIIVGLLTQQFSSLIVLTEPLLIILGCLLIWINVSYENSVRKVIGICLITMFLSLTFLKWLPFSYAIAEFIIYPIGVLLLFEFTRVAKMDKKASFFWLVFVPLILGAATVQLLNLSNEQWWVPFLAFPIAWLYMALYANATTFKSTIRYVGVFLITILVGFYLAVDILALDFVTKMFENEEIKQVFAHSDTLPFVHLAVTAFFIPFIVSCFICYLIANYREKSSGEN</sequence>
<dbReference type="AlphaFoldDB" id="A0A5S3R7F9"/>